<evidence type="ECO:0000313" key="4">
    <source>
        <dbReference type="RefSeq" id="XP_013881202.1"/>
    </source>
</evidence>
<dbReference type="Pfam" id="PF00615">
    <property type="entry name" value="RGS"/>
    <property type="match status" value="1"/>
</dbReference>
<organism evidence="3 4">
    <name type="scientific">Austrofundulus limnaeus</name>
    <name type="common">Annual killifish</name>
    <dbReference type="NCBI Taxonomy" id="52670"/>
    <lineage>
        <taxon>Eukaryota</taxon>
        <taxon>Metazoa</taxon>
        <taxon>Chordata</taxon>
        <taxon>Craniata</taxon>
        <taxon>Vertebrata</taxon>
        <taxon>Euteleostomi</taxon>
        <taxon>Actinopterygii</taxon>
        <taxon>Neopterygii</taxon>
        <taxon>Teleostei</taxon>
        <taxon>Neoteleostei</taxon>
        <taxon>Acanthomorphata</taxon>
        <taxon>Ovalentaria</taxon>
        <taxon>Atherinomorphae</taxon>
        <taxon>Cyprinodontiformes</taxon>
        <taxon>Rivulidae</taxon>
        <taxon>Austrofundulus</taxon>
    </lineage>
</organism>
<dbReference type="OrthoDB" id="10266999at2759"/>
<dbReference type="AlphaFoldDB" id="A0A2I4CMJ9"/>
<reference evidence="4" key="1">
    <citation type="submission" date="2025-08" db="UniProtKB">
        <authorList>
            <consortium name="RefSeq"/>
        </authorList>
    </citation>
    <scope>IDENTIFICATION</scope>
</reference>
<keyword evidence="3" id="KW-1185">Reference proteome</keyword>
<dbReference type="SUPFAM" id="SSF48097">
    <property type="entry name" value="Regulator of G-protein signaling, RGS"/>
    <property type="match status" value="1"/>
</dbReference>
<protein>
    <submittedName>
        <fullName evidence="4">Regulator of G-protein signaling 17</fullName>
    </submittedName>
</protein>
<dbReference type="PANTHER" id="PTHR10845:SF145">
    <property type="entry name" value="REGULATOR OF G-PROTEIN SIGNALING 19"/>
    <property type="match status" value="1"/>
</dbReference>
<evidence type="ECO:0000256" key="1">
    <source>
        <dbReference type="SAM" id="MobiDB-lite"/>
    </source>
</evidence>
<dbReference type="GeneID" id="106530166"/>
<dbReference type="InterPro" id="IPR016137">
    <property type="entry name" value="RGS"/>
</dbReference>
<dbReference type="KEGG" id="alim:106530166"/>
<dbReference type="STRING" id="52670.A0A2I4CMJ9"/>
<dbReference type="PANTHER" id="PTHR10845">
    <property type="entry name" value="REGULATOR OF G PROTEIN SIGNALING"/>
    <property type="match status" value="1"/>
</dbReference>
<dbReference type="Proteomes" id="UP000192220">
    <property type="component" value="Unplaced"/>
</dbReference>
<dbReference type="PROSITE" id="PS50132">
    <property type="entry name" value="RGS"/>
    <property type="match status" value="1"/>
</dbReference>
<feature type="region of interest" description="Disordered" evidence="1">
    <location>
        <begin position="38"/>
        <end position="59"/>
    </location>
</feature>
<name>A0A2I4CMJ9_AUSLI</name>
<feature type="domain" description="RGS" evidence="2">
    <location>
        <begin position="91"/>
        <end position="207"/>
    </location>
</feature>
<gene>
    <name evidence="4" type="primary">LOC106530166</name>
</gene>
<dbReference type="InterPro" id="IPR036305">
    <property type="entry name" value="RGS_sf"/>
</dbReference>
<dbReference type="FunFam" id="1.10.167.10:FF:000001">
    <property type="entry name" value="Putative regulator of g-protein signaling 12"/>
    <property type="match status" value="1"/>
</dbReference>
<dbReference type="Gene3D" id="1.10.167.10">
    <property type="entry name" value="Regulator of G-protein Signalling 4, domain 2"/>
    <property type="match status" value="1"/>
</dbReference>
<proteinExistence type="predicted"/>
<dbReference type="RefSeq" id="XP_013881202.1">
    <property type="nucleotide sequence ID" value="XM_014025748.1"/>
</dbReference>
<dbReference type="InParanoid" id="A0A2I4CMJ9"/>
<dbReference type="SMART" id="SM00315">
    <property type="entry name" value="RGS"/>
    <property type="match status" value="1"/>
</dbReference>
<dbReference type="PRINTS" id="PR01301">
    <property type="entry name" value="RGSPROTEIN"/>
</dbReference>
<evidence type="ECO:0000313" key="3">
    <source>
        <dbReference type="Proteomes" id="UP000192220"/>
    </source>
</evidence>
<dbReference type="InterPro" id="IPR044926">
    <property type="entry name" value="RGS_subdomain_2"/>
</dbReference>
<sequence length="217" mass="24900">MCLRRRSGYRPPDLIHAEIYAGPIPAERVGELVMGGGRSEASPLSGTGERRSFTTTQNSQRPNACCFCWCCCCSCSCTKPSVEEIMLWSQSFDKLMRNPAGRNVFREFLRMEYSEENMLFWLACEDLKQELNKSAIEDKARFIFEDYISVLSPKEVSLDARVREVINKKMRDPTPHMFEDAQLQIYTLMHRDSYPRFISSNVYKSLINGGSRTSSES</sequence>
<evidence type="ECO:0000259" key="2">
    <source>
        <dbReference type="PROSITE" id="PS50132"/>
    </source>
</evidence>
<accession>A0A2I4CMJ9</accession>